<evidence type="ECO:0000313" key="2">
    <source>
        <dbReference type="EMBL" id="WRQ85836.1"/>
    </source>
</evidence>
<dbReference type="CDD" id="cd06127">
    <property type="entry name" value="DEDDh"/>
    <property type="match status" value="1"/>
</dbReference>
<dbReference type="Pfam" id="PF00929">
    <property type="entry name" value="RNase_T"/>
    <property type="match status" value="1"/>
</dbReference>
<keyword evidence="2" id="KW-0269">Exonuclease</keyword>
<feature type="domain" description="Exonuclease" evidence="1">
    <location>
        <begin position="31"/>
        <end position="213"/>
    </location>
</feature>
<proteinExistence type="predicted"/>
<dbReference type="RefSeq" id="WP_221032655.1">
    <property type="nucleotide sequence ID" value="NZ_CP139781.1"/>
</dbReference>
<evidence type="ECO:0000259" key="1">
    <source>
        <dbReference type="SMART" id="SM00479"/>
    </source>
</evidence>
<dbReference type="GO" id="GO:0004527">
    <property type="term" value="F:exonuclease activity"/>
    <property type="evidence" value="ECO:0007669"/>
    <property type="project" value="UniProtKB-KW"/>
</dbReference>
<reference evidence="2 3" key="1">
    <citation type="submission" date="2021-08" db="EMBL/GenBank/DDBJ databases">
        <authorList>
            <person name="Zhang D."/>
            <person name="Zhang A."/>
            <person name="Wang L."/>
        </authorList>
    </citation>
    <scope>NUCLEOTIDE SEQUENCE [LARGE SCALE GENOMIC DNA]</scope>
    <source>
        <strain evidence="2 3">WL0086</strain>
    </source>
</reference>
<dbReference type="SUPFAM" id="SSF53098">
    <property type="entry name" value="Ribonuclease H-like"/>
    <property type="match status" value="1"/>
</dbReference>
<evidence type="ECO:0000313" key="3">
    <source>
        <dbReference type="Proteomes" id="UP000738431"/>
    </source>
</evidence>
<dbReference type="PANTHER" id="PTHR30231:SF41">
    <property type="entry name" value="DNA POLYMERASE III SUBUNIT EPSILON"/>
    <property type="match status" value="1"/>
</dbReference>
<keyword evidence="2" id="KW-0378">Hydrolase</keyword>
<keyword evidence="2" id="KW-0540">Nuclease</keyword>
<dbReference type="Proteomes" id="UP000738431">
    <property type="component" value="Chromosome"/>
</dbReference>
<dbReference type="EMBL" id="CP139781">
    <property type="protein sequence ID" value="WRQ85836.1"/>
    <property type="molecule type" value="Genomic_DNA"/>
</dbReference>
<dbReference type="InterPro" id="IPR012337">
    <property type="entry name" value="RNaseH-like_sf"/>
</dbReference>
<sequence length="229" mass="24465">MAEIDAAAVRAAHEAAMAAAPSDGTPVEAVRFVALDCETTGTDAKHDRIVTIGAVTVSDGEILLEEQFEALLQVSHNTSAVLVHGVTAEQAAEWGQSEAEAMVDLLGYLQGAVIVGHHIGFDVEVISRACERCLGFGLRNRWLDTMGLTLHLEDAGAFGPLLEASSSAPPFRDFSLDGLCRRFGVLPHDRHTASGDAFLTAQIFLKLLSLAKHHGRETLGAVAERWQAE</sequence>
<organism evidence="2 3">
    <name type="scientific">Actomonas aquatica</name>
    <dbReference type="NCBI Taxonomy" id="2866162"/>
    <lineage>
        <taxon>Bacteria</taxon>
        <taxon>Pseudomonadati</taxon>
        <taxon>Verrucomicrobiota</taxon>
        <taxon>Opitutia</taxon>
        <taxon>Opitutales</taxon>
        <taxon>Opitutaceae</taxon>
        <taxon>Actomonas</taxon>
    </lineage>
</organism>
<accession>A0ABZ1C2X5</accession>
<dbReference type="SMART" id="SM00479">
    <property type="entry name" value="EXOIII"/>
    <property type="match status" value="1"/>
</dbReference>
<name>A0ABZ1C2X5_9BACT</name>
<dbReference type="InterPro" id="IPR036397">
    <property type="entry name" value="RNaseH_sf"/>
</dbReference>
<dbReference type="PANTHER" id="PTHR30231">
    <property type="entry name" value="DNA POLYMERASE III SUBUNIT EPSILON"/>
    <property type="match status" value="1"/>
</dbReference>
<reference evidence="2 3" key="2">
    <citation type="submission" date="2023-12" db="EMBL/GenBank/DDBJ databases">
        <title>Description of an unclassified Opitutus bacterium of Verrucomicrobiota.</title>
        <authorList>
            <person name="Zhang D.-F."/>
        </authorList>
    </citation>
    <scope>NUCLEOTIDE SEQUENCE [LARGE SCALE GENOMIC DNA]</scope>
    <source>
        <strain evidence="2 3">WL0086</strain>
    </source>
</reference>
<dbReference type="Gene3D" id="3.30.420.10">
    <property type="entry name" value="Ribonuclease H-like superfamily/Ribonuclease H"/>
    <property type="match status" value="1"/>
</dbReference>
<keyword evidence="3" id="KW-1185">Reference proteome</keyword>
<dbReference type="InterPro" id="IPR013520">
    <property type="entry name" value="Ribonucl_H"/>
</dbReference>
<gene>
    <name evidence="2" type="ORF">K1X11_013570</name>
</gene>
<protein>
    <submittedName>
        <fullName evidence="2">3'-5' exonuclease</fullName>
    </submittedName>
</protein>